<evidence type="ECO:0000259" key="2">
    <source>
        <dbReference type="PROSITE" id="PS50108"/>
    </source>
</evidence>
<dbReference type="PROSITE" id="PS50108">
    <property type="entry name" value="CRIB"/>
    <property type="match status" value="1"/>
</dbReference>
<dbReference type="EMBL" id="KK198760">
    <property type="protein sequence ID" value="KCW58749.1"/>
    <property type="molecule type" value="Genomic_DNA"/>
</dbReference>
<feature type="domain" description="CRIB" evidence="2">
    <location>
        <begin position="116"/>
        <end position="129"/>
    </location>
</feature>
<name>A0A059AYB0_EUCGR</name>
<reference evidence="3" key="1">
    <citation type="submission" date="2013-07" db="EMBL/GenBank/DDBJ databases">
        <title>The genome of Eucalyptus grandis.</title>
        <authorList>
            <person name="Schmutz J."/>
            <person name="Hayes R."/>
            <person name="Myburg A."/>
            <person name="Tuskan G."/>
            <person name="Grattapaglia D."/>
            <person name="Rokhsar D.S."/>
        </authorList>
    </citation>
    <scope>NUCLEOTIDE SEQUENCE</scope>
    <source>
        <tissue evidence="3">Leaf extractions</tissue>
    </source>
</reference>
<accession>A0A059AYB0</accession>
<evidence type="ECO:0000313" key="3">
    <source>
        <dbReference type="EMBL" id="KCW58749.1"/>
    </source>
</evidence>
<organism evidence="3">
    <name type="scientific">Eucalyptus grandis</name>
    <name type="common">Flooded gum</name>
    <dbReference type="NCBI Taxonomy" id="71139"/>
    <lineage>
        <taxon>Eukaryota</taxon>
        <taxon>Viridiplantae</taxon>
        <taxon>Streptophyta</taxon>
        <taxon>Embryophyta</taxon>
        <taxon>Tracheophyta</taxon>
        <taxon>Spermatophyta</taxon>
        <taxon>Magnoliopsida</taxon>
        <taxon>eudicotyledons</taxon>
        <taxon>Gunneridae</taxon>
        <taxon>Pentapetalae</taxon>
        <taxon>rosids</taxon>
        <taxon>malvids</taxon>
        <taxon>Myrtales</taxon>
        <taxon>Myrtaceae</taxon>
        <taxon>Myrtoideae</taxon>
        <taxon>Eucalypteae</taxon>
        <taxon>Eucalyptus</taxon>
    </lineage>
</organism>
<feature type="compositionally biased region" description="Polar residues" evidence="1">
    <location>
        <begin position="163"/>
        <end position="174"/>
    </location>
</feature>
<dbReference type="GO" id="GO:0005886">
    <property type="term" value="C:plasma membrane"/>
    <property type="evidence" value="ECO:0000318"/>
    <property type="project" value="GO_Central"/>
</dbReference>
<dbReference type="InterPro" id="IPR000095">
    <property type="entry name" value="CRIB_dom"/>
</dbReference>
<dbReference type="PANTHER" id="PTHR46931">
    <property type="entry name" value="CRIB DOMAIN-CONTAINING PROTEIN RIC2"/>
    <property type="match status" value="1"/>
</dbReference>
<proteinExistence type="predicted"/>
<dbReference type="Gramene" id="KCW58749">
    <property type="protein sequence ID" value="KCW58749"/>
    <property type="gene ID" value="EUGRSUZ_H01387"/>
</dbReference>
<dbReference type="SMART" id="SM00285">
    <property type="entry name" value="PBD"/>
    <property type="match status" value="1"/>
</dbReference>
<dbReference type="STRING" id="71139.A0A059AYB0"/>
<dbReference type="InterPro" id="IPR044509">
    <property type="entry name" value="RIC2/4"/>
</dbReference>
<dbReference type="PANTHER" id="PTHR46931:SF15">
    <property type="entry name" value="CRIB DOMAIN-CONTAINING PROTEIN"/>
    <property type="match status" value="1"/>
</dbReference>
<dbReference type="OrthoDB" id="678664at2759"/>
<dbReference type="GO" id="GO:0009860">
    <property type="term" value="P:pollen tube growth"/>
    <property type="evidence" value="ECO:0000318"/>
    <property type="project" value="GO_Central"/>
</dbReference>
<dbReference type="OMA" id="SHYFIRY"/>
<protein>
    <recommendedName>
        <fullName evidence="2">CRIB domain-containing protein</fullName>
    </recommendedName>
</protein>
<dbReference type="FunCoup" id="A0A059AYB0">
    <property type="interactions" value="194"/>
</dbReference>
<dbReference type="CDD" id="cd00132">
    <property type="entry name" value="CRIB"/>
    <property type="match status" value="1"/>
</dbReference>
<feature type="compositionally biased region" description="Polar residues" evidence="1">
    <location>
        <begin position="36"/>
        <end position="47"/>
    </location>
</feature>
<feature type="region of interest" description="Disordered" evidence="1">
    <location>
        <begin position="153"/>
        <end position="181"/>
    </location>
</feature>
<feature type="region of interest" description="Disordered" evidence="1">
    <location>
        <begin position="28"/>
        <end position="69"/>
    </location>
</feature>
<dbReference type="AlphaFoldDB" id="A0A059AYB0"/>
<dbReference type="InParanoid" id="A0A059AYB0"/>
<gene>
    <name evidence="3" type="ORF">EUGRSUZ_H01387</name>
</gene>
<dbReference type="Pfam" id="PF00786">
    <property type="entry name" value="PBD"/>
    <property type="match status" value="1"/>
</dbReference>
<sequence>MRDRMERLVLLPFAVGCISESSVAIATQNHRRSKNVDSPPSSSNCEGTDQETTDRDKEEEGSFSDESMKSSFSLMALPKPNISTGIQRLFKGFRSVSHLFVYKEEDMQEEETEIQIGLPTDVKHVTHIGWDGCAALNPIGGWDCLMPPDHEPLHSADGHDQLFPSSADASLAQSEHSRSIA</sequence>
<evidence type="ECO:0000256" key="1">
    <source>
        <dbReference type="SAM" id="MobiDB-lite"/>
    </source>
</evidence>